<evidence type="ECO:0000256" key="2">
    <source>
        <dbReference type="SAM" id="Phobius"/>
    </source>
</evidence>
<dbReference type="InterPro" id="IPR002931">
    <property type="entry name" value="Transglutaminase-like"/>
</dbReference>
<feature type="repeat" description="TPR" evidence="1">
    <location>
        <begin position="706"/>
        <end position="739"/>
    </location>
</feature>
<evidence type="ECO:0000256" key="1">
    <source>
        <dbReference type="PROSITE-ProRule" id="PRU00339"/>
    </source>
</evidence>
<dbReference type="Pfam" id="PF01841">
    <property type="entry name" value="Transglut_core"/>
    <property type="match status" value="1"/>
</dbReference>
<feature type="transmembrane region" description="Helical" evidence="2">
    <location>
        <begin position="178"/>
        <end position="198"/>
    </location>
</feature>
<feature type="transmembrane region" description="Helical" evidence="2">
    <location>
        <begin position="57"/>
        <end position="79"/>
    </location>
</feature>
<dbReference type="InterPro" id="IPR011990">
    <property type="entry name" value="TPR-like_helical_dom_sf"/>
</dbReference>
<feature type="transmembrane region" description="Helical" evidence="2">
    <location>
        <begin position="568"/>
        <end position="586"/>
    </location>
</feature>
<gene>
    <name evidence="4" type="ORF">HMPREF9726_01996</name>
</gene>
<feature type="transmembrane region" description="Helical" evidence="2">
    <location>
        <begin position="9"/>
        <end position="28"/>
    </location>
</feature>
<keyword evidence="2" id="KW-0472">Membrane</keyword>
<proteinExistence type="predicted"/>
<feature type="transmembrane region" description="Helical" evidence="2">
    <location>
        <begin position="127"/>
        <end position="145"/>
    </location>
</feature>
<dbReference type="InterPro" id="IPR038765">
    <property type="entry name" value="Papain-like_cys_pep_sf"/>
</dbReference>
<feature type="repeat" description="TPR" evidence="1">
    <location>
        <begin position="808"/>
        <end position="841"/>
    </location>
</feature>
<dbReference type="SUPFAM" id="SSF48452">
    <property type="entry name" value="TPR-like"/>
    <property type="match status" value="2"/>
</dbReference>
<feature type="transmembrane region" description="Helical" evidence="2">
    <location>
        <begin position="151"/>
        <end position="171"/>
    </location>
</feature>
<evidence type="ECO:0000259" key="3">
    <source>
        <dbReference type="SMART" id="SM00460"/>
    </source>
</evidence>
<dbReference type="PATRIC" id="fig|999432.5.peg.2073"/>
<sequence>MLTRYKLNFLLRILSLLMLSIIPSLYLFEILPHFILPVWAIIVIFLCYQFQKKQIKLSASIILICLSLIIFLFLLLFLFKIISAEPFDILYLRLGVILPFLILQTVFISTSTINFYKNEKYRRYEPIVFFSIFALLFWTQGNFSMSVFEHPIYAVLFSLSFSAVEIIRLFLSFNFEKKVFTFFLFFLLFFTFIMTFVLKTYNESSSVNHGGLLQPTLFRFDFSDYLKLQSEIKMSDDLILVAHFDNDFSHNMLRRMYLSGWDSAKGFYEKKAPSEKAQIISLPKGRKEILHRAFSMREKVAQEYFFVNLSPSSFIAMDYPTQVIPYEIWDSSKFNGGYKVFSDAIFDFASDLYGEAFPSGDEDEGMSKVDLDFYTKIDDESFKLVHQTAEDITGDIPDYLDKILALQFYFTDGDFRYSLKPGKAPDGNQLKYFLTETKKGYCTYFAFSYALMLRSIGIPARVAVGFFVQPESEVMNYYPVRANMAHAWVEVFFPYIGWVSFDPTTSQLAEGENINFGMNAGGEEFNSLLSEILEKRSEIKITEITEREDDVLNIGTYIKQFFKDNISFFRFIIIIFLIIIFVIYKARPHLILKFSKNNRRIVLTAGKLFKKRKRSTEEKIEMNTLIQKAKFAPECTIDDAEAAKNLLKNKTKKIIVLLAFCLISCFVFAESAETIVVEAEKAVEAENWELALSLLQDGIKKYPQNDSLFLKLGEIYHNKELYKPAYKILKKGLEINPENSSILFYISGCASSLNKYEEALMYIKNYLRLIPYDRFAASNYGWLCFKCHRPEEGIRFLLDNIKRYGEDLSVYNSLGTLYNEMFDYERSKEFYTKAIKGAEQVNRTYSGSVYYYNRSILESQFYRFDNAIEDARAALNMKERSSSYMILGELEERRNNFSQALSAYLSASADDDTPLSALNIISLYLKTGHIEKAEQYILNQLQNTSEAWISNYGLSVNEFKTNLYKIKKSLYIRKYNFEKTELKSGFLGWIKNFSNKINYKLKYTYYDAVFRLYSLKVAKEYKKNSTGDLSGNTNNLYTNTYYYNAFKGKGKKALKYLKKAESIETMFIPQSAGAYLADRAILEADLKLLNEGISKMDVEWEKHSLADLYAQGSKIAKKHSSQLYYLYLESLFDLNPAVFLEYDIKLPVKITVEINKTENIKISAKKMKKLILSSRFIEDDNSKFFLQLTYSNKSLTFKLTDKNGYTLYSKNFPIEKLDKNGFKNSVNIFVKDIFTFKL</sequence>
<dbReference type="AlphaFoldDB" id="A0A0E2E3A6"/>
<dbReference type="PANTHER" id="PTHR42736:SF1">
    <property type="entry name" value="PROTEIN-GLUTAMINE GAMMA-GLUTAMYLTRANSFERASE"/>
    <property type="match status" value="1"/>
</dbReference>
<dbReference type="SMART" id="SM00028">
    <property type="entry name" value="TPR"/>
    <property type="match status" value="5"/>
</dbReference>
<accession>A0A0E2E3A6</accession>
<dbReference type="EMBL" id="AGDV01000020">
    <property type="protein sequence ID" value="EMB31616.1"/>
    <property type="molecule type" value="Genomic_DNA"/>
</dbReference>
<dbReference type="InterPro" id="IPR019734">
    <property type="entry name" value="TPR_rpt"/>
</dbReference>
<dbReference type="Gene3D" id="1.25.40.10">
    <property type="entry name" value="Tetratricopeptide repeat domain"/>
    <property type="match status" value="2"/>
</dbReference>
<dbReference type="PANTHER" id="PTHR42736">
    <property type="entry name" value="PROTEIN-GLUTAMINE GAMMA-GLUTAMYLTRANSFERASE"/>
    <property type="match status" value="1"/>
</dbReference>
<dbReference type="RefSeq" id="WP_002685357.1">
    <property type="nucleotide sequence ID" value="NZ_CM001795.1"/>
</dbReference>
<dbReference type="SUPFAM" id="SSF54001">
    <property type="entry name" value="Cysteine proteinases"/>
    <property type="match status" value="1"/>
</dbReference>
<dbReference type="HOGENOM" id="CLU_264084_0_0_12"/>
<reference evidence="4" key="1">
    <citation type="submission" date="2012-01" db="EMBL/GenBank/DDBJ databases">
        <title>The Genome Sequence of Treponema denticola H-22.</title>
        <authorList>
            <consortium name="The Broad Institute Genome Sequencing Platform"/>
            <person name="Earl A."/>
            <person name="Ward D."/>
            <person name="Feldgarden M."/>
            <person name="Gevers D."/>
            <person name="Blanton J.M."/>
            <person name="Fenno C.J."/>
            <person name="Baranova O.V."/>
            <person name="Mathney J."/>
            <person name="Dewhirst F.E."/>
            <person name="Izard J."/>
            <person name="Young S.K."/>
            <person name="Zeng Q."/>
            <person name="Gargeya S."/>
            <person name="Fitzgerald M."/>
            <person name="Haas B."/>
            <person name="Abouelleil A."/>
            <person name="Alvarado L."/>
            <person name="Arachchi H.M."/>
            <person name="Berlin A."/>
            <person name="Chapman S.B."/>
            <person name="Gearin G."/>
            <person name="Goldberg J."/>
            <person name="Griggs A."/>
            <person name="Gujja S."/>
            <person name="Hansen M."/>
            <person name="Heiman D."/>
            <person name="Howarth C."/>
            <person name="Larimer J."/>
            <person name="Lui A."/>
            <person name="MacDonald P.J.P."/>
            <person name="McCowen C."/>
            <person name="Montmayeur A."/>
            <person name="Murphy C."/>
            <person name="Neiman D."/>
            <person name="Pearson M."/>
            <person name="Priest M."/>
            <person name="Roberts A."/>
            <person name="Saif S."/>
            <person name="Shea T."/>
            <person name="Sisk P."/>
            <person name="Stolte C."/>
            <person name="Sykes S."/>
            <person name="Wortman J."/>
            <person name="Nusbaum C."/>
            <person name="Birren B."/>
        </authorList>
    </citation>
    <scope>NUCLEOTIDE SEQUENCE [LARGE SCALE GENOMIC DNA]</scope>
    <source>
        <strain evidence="4">H-22</strain>
    </source>
</reference>
<name>A0A0E2E3A6_TREDN</name>
<dbReference type="SMART" id="SM00460">
    <property type="entry name" value="TGc"/>
    <property type="match status" value="1"/>
</dbReference>
<keyword evidence="1" id="KW-0802">TPR repeat</keyword>
<protein>
    <recommendedName>
        <fullName evidence="3">Transglutaminase-like domain-containing protein</fullName>
    </recommendedName>
</protein>
<dbReference type="Pfam" id="PF13181">
    <property type="entry name" value="TPR_8"/>
    <property type="match status" value="2"/>
</dbReference>
<keyword evidence="2" id="KW-1133">Transmembrane helix</keyword>
<feature type="transmembrane region" description="Helical" evidence="2">
    <location>
        <begin position="91"/>
        <end position="115"/>
    </location>
</feature>
<keyword evidence="2" id="KW-0812">Transmembrane</keyword>
<dbReference type="Gene3D" id="3.10.620.30">
    <property type="match status" value="1"/>
</dbReference>
<feature type="transmembrane region" description="Helical" evidence="2">
    <location>
        <begin position="34"/>
        <end position="50"/>
    </location>
</feature>
<feature type="domain" description="Transglutaminase-like" evidence="3">
    <location>
        <begin position="434"/>
        <end position="505"/>
    </location>
</feature>
<dbReference type="PROSITE" id="PS50005">
    <property type="entry name" value="TPR"/>
    <property type="match status" value="2"/>
</dbReference>
<dbReference type="InterPro" id="IPR052901">
    <property type="entry name" value="Bact_TGase-like"/>
</dbReference>
<organism evidence="4">
    <name type="scientific">Treponema denticola H-22</name>
    <dbReference type="NCBI Taxonomy" id="999432"/>
    <lineage>
        <taxon>Bacteria</taxon>
        <taxon>Pseudomonadati</taxon>
        <taxon>Spirochaetota</taxon>
        <taxon>Spirochaetia</taxon>
        <taxon>Spirochaetales</taxon>
        <taxon>Treponemataceae</taxon>
        <taxon>Treponema</taxon>
    </lineage>
</organism>
<comment type="caution">
    <text evidence="4">The sequence shown here is derived from an EMBL/GenBank/DDBJ whole genome shotgun (WGS) entry which is preliminary data.</text>
</comment>
<dbReference type="Proteomes" id="UP000011705">
    <property type="component" value="Chromosome"/>
</dbReference>
<feature type="transmembrane region" description="Helical" evidence="2">
    <location>
        <begin position="654"/>
        <end position="672"/>
    </location>
</feature>
<evidence type="ECO:0000313" key="4">
    <source>
        <dbReference type="EMBL" id="EMB31616.1"/>
    </source>
</evidence>